<comment type="subcellular location">
    <subcellularLocation>
        <location evidence="3">Mitochondrion intermembrane space</location>
    </subcellularLocation>
    <subcellularLocation>
        <location evidence="2">Mitochondrion matrix</location>
    </subcellularLocation>
</comment>
<sequence>MLRQAARKGVTELAQYPKPGEKLHGFTLLRSKHVQELELTALHLKHDKTGADYLHVAREDKNNVFSIGFKTNPPDDTGVPHILEHTTLCGSKKYPIRDPFFKMLPRTLSNFMNAFTASSHTFYPFATTNEQDFKNLMSVYLDATLHPLLKQSDFTQEGWRIGPENPRVAIEGESAKPDDSKLVFKGVVYNEMKGQMSDAGYLYYIRFQDHIFPAINNSGGDPQKMTDLTYEQLKNFHAEHYHPSNAKVFTYGDMPLADHLVEVNAQLNAFERIQGDMEIRSPIDLSSGPQSITVPGPIDPLVDADMQYKTSTSWLVGDTSDVLETFSLSIMFALLMDGYGSPLYRNLIEAGLGTEWSPNSGYDPSGKVGIFSAGLTGVKEAEVPKVKEAIHKTFQEAHKNGFEKSKIDGYLHQLELSLKHKTAKFGMSLMHRIKPKWFDGVDPFEALAWNDTVAAFQKEFEKGGYLEGLLEKYLLNDNTLTFTMTPSTTYGDELVAEEAARLAKKIAEVTEKAGGEAEARALLEKRELELLEEQGKSNTQDLSCLPTVHVKDIPRQDEKIELRDSKVDNVSVQWREAPTNGLTYFRAINTFENLPEELRAYIPLFTDSIMRLGTKDMTMEQLEDLMKLKTGGIGVSYHASSSPTDFKSASEGLSFSGTALDRNVPDMFGLLRKLVLETNFDSPDAELRIRQLLQGSADGAVNNIASSGHVYARGYAEAGVTQYGRLKEQVGGLSQVKLTTSLASRPEAEGLADVIDKLKTIQRLAFSGTSTFRTALTCGSESVMDNEAALQQFLSSIPRSELPSRHVPLPDFTRNTKTFFPLPYQVYYGGLALPTVSYTSPAGAPLQILSQLLTHKYLHHEIREKGGAYGGGAYSRGLDGIFGFYSYRDPNPQNTMSIMRNAGKWAVQKEWTERDLEEAKLSVFQSVDAPQSVSQEGMTRFVSGVSEEMVQERRERLLDVTREQVQNVAQKYLVDALESGQGNMVFLGEQKPWVDGTWETKNLGLAQEQPEVLSEEDVKNAAFGS</sequence>
<dbReference type="GO" id="GO:0005758">
    <property type="term" value="C:mitochondrial intermembrane space"/>
    <property type="evidence" value="ECO:0007669"/>
    <property type="project" value="UniProtKB-SubCell"/>
</dbReference>
<dbReference type="PANTHER" id="PTHR43016:SF13">
    <property type="entry name" value="PRESEQUENCE PROTEASE, MITOCHONDRIAL"/>
    <property type="match status" value="1"/>
</dbReference>
<gene>
    <name evidence="16" type="ORF">SCLTRI_LOCUS2028</name>
</gene>
<dbReference type="GO" id="GO:0046872">
    <property type="term" value="F:metal ion binding"/>
    <property type="evidence" value="ECO:0007669"/>
    <property type="project" value="UniProtKB-KW"/>
</dbReference>
<dbReference type="FunFam" id="3.30.830.10:FF:000020">
    <property type="entry name" value="Mitochondrial presequence protease"/>
    <property type="match status" value="1"/>
</dbReference>
<dbReference type="GO" id="GO:0004222">
    <property type="term" value="F:metalloendopeptidase activity"/>
    <property type="evidence" value="ECO:0007669"/>
    <property type="project" value="TreeGrafter"/>
</dbReference>
<dbReference type="InterPro" id="IPR007863">
    <property type="entry name" value="Peptidase_M16_C"/>
</dbReference>
<comment type="subunit">
    <text evidence="5">Monomer and homodimer; homodimerization is induced by binding of the substrate.</text>
</comment>
<keyword evidence="9" id="KW-0378">Hydrolase</keyword>
<keyword evidence="8" id="KW-0479">Metal-binding</keyword>
<accession>A0A8H2VQ16</accession>
<evidence type="ECO:0000256" key="5">
    <source>
        <dbReference type="ARBA" id="ARBA00011853"/>
    </source>
</evidence>
<dbReference type="Pfam" id="PF08367">
    <property type="entry name" value="M16C_assoc"/>
    <property type="match status" value="1"/>
</dbReference>
<evidence type="ECO:0000313" key="17">
    <source>
        <dbReference type="Proteomes" id="UP000624404"/>
    </source>
</evidence>
<dbReference type="Gene3D" id="3.30.830.10">
    <property type="entry name" value="Metalloenzyme, LuxS/M16 peptidase-like"/>
    <property type="match status" value="4"/>
</dbReference>
<evidence type="ECO:0000256" key="3">
    <source>
        <dbReference type="ARBA" id="ARBA00004569"/>
    </source>
</evidence>
<dbReference type="SUPFAM" id="SSF63411">
    <property type="entry name" value="LuxS/MPP-like metallohydrolase"/>
    <property type="match status" value="4"/>
</dbReference>
<feature type="domain" description="Peptidase M16C associated" evidence="15">
    <location>
        <begin position="484"/>
        <end position="742"/>
    </location>
</feature>
<dbReference type="EMBL" id="CAJHIA010000007">
    <property type="protein sequence ID" value="CAD6442236.1"/>
    <property type="molecule type" value="Genomic_DNA"/>
</dbReference>
<dbReference type="FunFam" id="3.30.830.10:FF:000011">
    <property type="entry name" value="Presequence protease, mitochondrial"/>
    <property type="match status" value="1"/>
</dbReference>
<evidence type="ECO:0000256" key="10">
    <source>
        <dbReference type="ARBA" id="ARBA00022833"/>
    </source>
</evidence>
<evidence type="ECO:0000256" key="4">
    <source>
        <dbReference type="ARBA" id="ARBA00007575"/>
    </source>
</evidence>
<comment type="caution">
    <text evidence="16">The sequence shown here is derived from an EMBL/GenBank/DDBJ whole genome shotgun (WGS) entry which is preliminary data.</text>
</comment>
<dbReference type="InterPro" id="IPR013578">
    <property type="entry name" value="Peptidase_M16C_assoc"/>
</dbReference>
<proteinExistence type="inferred from homology"/>
<keyword evidence="10" id="KW-0862">Zinc</keyword>
<keyword evidence="7" id="KW-0645">Protease</keyword>
<dbReference type="Pfam" id="PF00675">
    <property type="entry name" value="Peptidase_M16"/>
    <property type="match status" value="1"/>
</dbReference>
<keyword evidence="17" id="KW-1185">Reference proteome</keyword>
<evidence type="ECO:0000259" key="15">
    <source>
        <dbReference type="SMART" id="SM01264"/>
    </source>
</evidence>
<dbReference type="FunFam" id="3.30.830.10:FF:000009">
    <property type="entry name" value="Presequence protease, mitochondrial"/>
    <property type="match status" value="1"/>
</dbReference>
<keyword evidence="11" id="KW-0482">Metalloprotease</keyword>
<dbReference type="OrthoDB" id="10250783at2759"/>
<evidence type="ECO:0000256" key="11">
    <source>
        <dbReference type="ARBA" id="ARBA00023049"/>
    </source>
</evidence>
<dbReference type="PANTHER" id="PTHR43016">
    <property type="entry name" value="PRESEQUENCE PROTEASE"/>
    <property type="match status" value="1"/>
</dbReference>
<comment type="cofactor">
    <cofactor evidence="1">
        <name>Zn(2+)</name>
        <dbReference type="ChEBI" id="CHEBI:29105"/>
    </cofactor>
</comment>
<comment type="similarity">
    <text evidence="4">Belongs to the peptidase M16 family. PreP subfamily.</text>
</comment>
<evidence type="ECO:0000256" key="9">
    <source>
        <dbReference type="ARBA" id="ARBA00022801"/>
    </source>
</evidence>
<evidence type="ECO:0000256" key="6">
    <source>
        <dbReference type="ARBA" id="ARBA00020167"/>
    </source>
</evidence>
<protein>
    <recommendedName>
        <fullName evidence="6">Presequence protease, mitochondrial</fullName>
    </recommendedName>
    <alternativeName>
        <fullName evidence="13">Pitrilysin metalloproteinase</fullName>
    </alternativeName>
</protein>
<evidence type="ECO:0000256" key="1">
    <source>
        <dbReference type="ARBA" id="ARBA00001947"/>
    </source>
</evidence>
<evidence type="ECO:0000256" key="14">
    <source>
        <dbReference type="ARBA" id="ARBA00045897"/>
    </source>
</evidence>
<reference evidence="16" key="1">
    <citation type="submission" date="2020-10" db="EMBL/GenBank/DDBJ databases">
        <authorList>
            <person name="Kusch S."/>
        </authorList>
    </citation>
    <scope>NUCLEOTIDE SEQUENCE</scope>
    <source>
        <strain evidence="16">SwB9</strain>
    </source>
</reference>
<evidence type="ECO:0000256" key="2">
    <source>
        <dbReference type="ARBA" id="ARBA00004305"/>
    </source>
</evidence>
<organism evidence="16 17">
    <name type="scientific">Sclerotinia trifoliorum</name>
    <dbReference type="NCBI Taxonomy" id="28548"/>
    <lineage>
        <taxon>Eukaryota</taxon>
        <taxon>Fungi</taxon>
        <taxon>Dikarya</taxon>
        <taxon>Ascomycota</taxon>
        <taxon>Pezizomycotina</taxon>
        <taxon>Leotiomycetes</taxon>
        <taxon>Helotiales</taxon>
        <taxon>Sclerotiniaceae</taxon>
        <taxon>Sclerotinia</taxon>
    </lineage>
</organism>
<dbReference type="AlphaFoldDB" id="A0A8H2VQ16"/>
<evidence type="ECO:0000256" key="12">
    <source>
        <dbReference type="ARBA" id="ARBA00023128"/>
    </source>
</evidence>
<dbReference type="GO" id="GO:0016485">
    <property type="term" value="P:protein processing"/>
    <property type="evidence" value="ECO:0007669"/>
    <property type="project" value="TreeGrafter"/>
</dbReference>
<evidence type="ECO:0000256" key="7">
    <source>
        <dbReference type="ARBA" id="ARBA00022670"/>
    </source>
</evidence>
<keyword evidence="12" id="KW-0496">Mitochondrion</keyword>
<dbReference type="Pfam" id="PF05193">
    <property type="entry name" value="Peptidase_M16_C"/>
    <property type="match status" value="1"/>
</dbReference>
<dbReference type="Proteomes" id="UP000624404">
    <property type="component" value="Unassembled WGS sequence"/>
</dbReference>
<dbReference type="InterPro" id="IPR055130">
    <property type="entry name" value="PreP_C"/>
</dbReference>
<name>A0A8H2VQ16_9HELO</name>
<dbReference type="InterPro" id="IPR011249">
    <property type="entry name" value="Metalloenz_LuxS/M16"/>
</dbReference>
<dbReference type="SMART" id="SM01264">
    <property type="entry name" value="M16C_associated"/>
    <property type="match status" value="1"/>
</dbReference>
<dbReference type="GO" id="GO:0005759">
    <property type="term" value="C:mitochondrial matrix"/>
    <property type="evidence" value="ECO:0007669"/>
    <property type="project" value="UniProtKB-SubCell"/>
</dbReference>
<dbReference type="InterPro" id="IPR011765">
    <property type="entry name" value="Pept_M16_N"/>
</dbReference>
<comment type="function">
    <text evidence="14">Degrades mitochondrial transit peptides after their cleavage in the intermembrane space or in the matrix, and presequence peptides; clearance of these peptides is required to keep the presequence processing machinery running. Preferentially cleaves the N-terminal side of paired basic amino acid residues. Also degrades other unstructured peptides. May function as an ATP-dependent peptidase as opposed to a metalloendopeptidase.</text>
</comment>
<evidence type="ECO:0000313" key="16">
    <source>
        <dbReference type="EMBL" id="CAD6442236.1"/>
    </source>
</evidence>
<evidence type="ECO:0000256" key="13">
    <source>
        <dbReference type="ARBA" id="ARBA00034552"/>
    </source>
</evidence>
<evidence type="ECO:0000256" key="8">
    <source>
        <dbReference type="ARBA" id="ARBA00022723"/>
    </source>
</evidence>
<dbReference type="Pfam" id="PF22516">
    <property type="entry name" value="PreP_C"/>
    <property type="match status" value="1"/>
</dbReference>